<dbReference type="OrthoDB" id="513552at2"/>
<gene>
    <name evidence="2" type="ORF">CBP31_01910</name>
</gene>
<keyword evidence="1" id="KW-1133">Transmembrane helix</keyword>
<dbReference type="PANTHER" id="PTHR35519:SF2">
    <property type="entry name" value="PH DOMAIN PROTEIN"/>
    <property type="match status" value="1"/>
</dbReference>
<evidence type="ECO:0000313" key="2">
    <source>
        <dbReference type="EMBL" id="ART81538.1"/>
    </source>
</evidence>
<protein>
    <recommendedName>
        <fullName evidence="4">DUF4112 domain-containing protein</fullName>
    </recommendedName>
</protein>
<name>A0A1Y0D1Z9_9GAMM</name>
<dbReference type="PANTHER" id="PTHR35519">
    <property type="entry name" value="MEMBRANE PROTEINS"/>
    <property type="match status" value="1"/>
</dbReference>
<dbReference type="InterPro" id="IPR025187">
    <property type="entry name" value="DUF4112"/>
</dbReference>
<dbReference type="AlphaFoldDB" id="A0A1Y0D1Z9"/>
<organism evidence="2 3">
    <name type="scientific">Oceanisphaera profunda</name>
    <dbReference type="NCBI Taxonomy" id="1416627"/>
    <lineage>
        <taxon>Bacteria</taxon>
        <taxon>Pseudomonadati</taxon>
        <taxon>Pseudomonadota</taxon>
        <taxon>Gammaproteobacteria</taxon>
        <taxon>Aeromonadales</taxon>
        <taxon>Aeromonadaceae</taxon>
        <taxon>Oceanisphaera</taxon>
    </lineage>
</organism>
<dbReference type="RefSeq" id="WP_087034623.1">
    <property type="nucleotide sequence ID" value="NZ_CP021377.1"/>
</dbReference>
<keyword evidence="3" id="KW-1185">Reference proteome</keyword>
<dbReference type="Pfam" id="PF13430">
    <property type="entry name" value="DUF4112"/>
    <property type="match status" value="1"/>
</dbReference>
<keyword evidence="1" id="KW-0812">Transmembrane</keyword>
<feature type="transmembrane region" description="Helical" evidence="1">
    <location>
        <begin position="46"/>
        <end position="71"/>
    </location>
</feature>
<reference evidence="2 3" key="1">
    <citation type="journal article" date="2014" name="Int. J. Syst. Evol. Microbiol.">
        <title>Oceanisphaera profunda sp. nov., a marine bacterium isolated from deep-sea sediment, and emended description of the genus Oceanisphaera.</title>
        <authorList>
            <person name="Xu Z."/>
            <person name="Zhang X.Y."/>
            <person name="Su H.N."/>
            <person name="Yu Z.C."/>
            <person name="Liu C."/>
            <person name="Li H."/>
            <person name="Chen X.L."/>
            <person name="Song X.Y."/>
            <person name="Xie B.B."/>
            <person name="Qin Q.L."/>
            <person name="Zhou B.C."/>
            <person name="Shi M."/>
            <person name="Huang Y."/>
            <person name="Zhang Y.Z."/>
        </authorList>
    </citation>
    <scope>NUCLEOTIDE SEQUENCE [LARGE SCALE GENOMIC DNA]</scope>
    <source>
        <strain evidence="2 3">SM1222</strain>
    </source>
</reference>
<evidence type="ECO:0008006" key="4">
    <source>
        <dbReference type="Google" id="ProtNLM"/>
    </source>
</evidence>
<dbReference type="Proteomes" id="UP000243937">
    <property type="component" value="Chromosome"/>
</dbReference>
<evidence type="ECO:0000313" key="3">
    <source>
        <dbReference type="Proteomes" id="UP000243937"/>
    </source>
</evidence>
<proteinExistence type="predicted"/>
<accession>A0A1Y0D1Z9</accession>
<evidence type="ECO:0000256" key="1">
    <source>
        <dbReference type="SAM" id="Phobius"/>
    </source>
</evidence>
<feature type="transmembrane region" description="Helical" evidence="1">
    <location>
        <begin position="91"/>
        <end position="111"/>
    </location>
</feature>
<dbReference type="KEGG" id="opf:CBP31_01910"/>
<sequence length="129" mass="13726">MKTKSANSNAASSNAINNGQAAASQRLARLAWMLDSSIRLPGGFRVGLDGIIGLIPGIGDLIGAGLSSYIVVEAARLKVPFRVLARMSLNVLIELVVGIVPIFGDIFDFAFKANLRNVRLLNEYLGKNA</sequence>
<keyword evidence="1" id="KW-0472">Membrane</keyword>
<dbReference type="EMBL" id="CP021377">
    <property type="protein sequence ID" value="ART81538.1"/>
    <property type="molecule type" value="Genomic_DNA"/>
</dbReference>